<dbReference type="Pfam" id="PF02734">
    <property type="entry name" value="Dak2"/>
    <property type="match status" value="1"/>
</dbReference>
<feature type="region of interest" description="Disordered" evidence="11">
    <location>
        <begin position="357"/>
        <end position="384"/>
    </location>
</feature>
<evidence type="ECO:0000256" key="2">
    <source>
        <dbReference type="ARBA" id="ARBA00004778"/>
    </source>
</evidence>
<dbReference type="PANTHER" id="PTHR28629:SF1">
    <property type="entry name" value="YALI0F01606P"/>
    <property type="match status" value="1"/>
</dbReference>
<feature type="domain" description="DhaL" evidence="12">
    <location>
        <begin position="383"/>
        <end position="592"/>
    </location>
</feature>
<dbReference type="Proteomes" id="UP000799439">
    <property type="component" value="Unassembled WGS sequence"/>
</dbReference>
<evidence type="ECO:0000313" key="14">
    <source>
        <dbReference type="EMBL" id="KAF2154582.1"/>
    </source>
</evidence>
<evidence type="ECO:0000256" key="4">
    <source>
        <dbReference type="ARBA" id="ARBA00022679"/>
    </source>
</evidence>
<dbReference type="InterPro" id="IPR004007">
    <property type="entry name" value="DhaL_dom"/>
</dbReference>
<comment type="function">
    <text evidence="1">Catalyzes both the phosphorylation of dihydroxyacetone and of glyceraldehyde.</text>
</comment>
<evidence type="ECO:0000259" key="13">
    <source>
        <dbReference type="PROSITE" id="PS51481"/>
    </source>
</evidence>
<protein>
    <submittedName>
        <fullName evidence="14">Dak1-domain-containing protein</fullName>
    </submittedName>
</protein>
<dbReference type="Gene3D" id="3.40.50.10440">
    <property type="entry name" value="Dihydroxyacetone kinase, domain 1"/>
    <property type="match status" value="1"/>
</dbReference>
<dbReference type="SUPFAM" id="SSF82549">
    <property type="entry name" value="DAK1/DegV-like"/>
    <property type="match status" value="1"/>
</dbReference>
<dbReference type="InterPro" id="IPR050861">
    <property type="entry name" value="Dihydroxyacetone_Kinase"/>
</dbReference>
<keyword evidence="7" id="KW-0319">Glycerol metabolism</keyword>
<keyword evidence="5" id="KW-0547">Nucleotide-binding</keyword>
<dbReference type="GO" id="GO:0005524">
    <property type="term" value="F:ATP binding"/>
    <property type="evidence" value="ECO:0007669"/>
    <property type="project" value="UniProtKB-KW"/>
</dbReference>
<comment type="pathway">
    <text evidence="2">Polyol metabolism; glycerol fermentation; glycerone phosphate from glycerol (oxidative route): step 2/2.</text>
</comment>
<evidence type="ECO:0000256" key="6">
    <source>
        <dbReference type="ARBA" id="ARBA00022777"/>
    </source>
</evidence>
<dbReference type="SUPFAM" id="SSF101473">
    <property type="entry name" value="DhaL-like"/>
    <property type="match status" value="1"/>
</dbReference>
<comment type="caution">
    <text evidence="14">The sequence shown here is derived from an EMBL/GenBank/DDBJ whole genome shotgun (WGS) entry which is preliminary data.</text>
</comment>
<accession>A0A9P4J348</accession>
<dbReference type="SMART" id="SM01120">
    <property type="entry name" value="Dak2"/>
    <property type="match status" value="1"/>
</dbReference>
<dbReference type="AlphaFoldDB" id="A0A9P4J348"/>
<keyword evidence="15" id="KW-1185">Reference proteome</keyword>
<name>A0A9P4J348_9PEZI</name>
<evidence type="ECO:0000256" key="10">
    <source>
        <dbReference type="ARBA" id="ARBA00048898"/>
    </source>
</evidence>
<dbReference type="OrthoDB" id="1724672at2759"/>
<evidence type="ECO:0000256" key="7">
    <source>
        <dbReference type="ARBA" id="ARBA00022798"/>
    </source>
</evidence>
<feature type="compositionally biased region" description="Low complexity" evidence="11">
    <location>
        <begin position="363"/>
        <end position="382"/>
    </location>
</feature>
<organism evidence="14 15">
    <name type="scientific">Myriangium duriaei CBS 260.36</name>
    <dbReference type="NCBI Taxonomy" id="1168546"/>
    <lineage>
        <taxon>Eukaryota</taxon>
        <taxon>Fungi</taxon>
        <taxon>Dikarya</taxon>
        <taxon>Ascomycota</taxon>
        <taxon>Pezizomycotina</taxon>
        <taxon>Dothideomycetes</taxon>
        <taxon>Dothideomycetidae</taxon>
        <taxon>Myriangiales</taxon>
        <taxon>Myriangiaceae</taxon>
        <taxon>Myriangium</taxon>
    </lineage>
</organism>
<dbReference type="FunFam" id="3.40.50.10440:FF:000001">
    <property type="entry name" value="Dihydroxyacetone kinase, DhaK subunit"/>
    <property type="match status" value="1"/>
</dbReference>
<gene>
    <name evidence="14" type="ORF">K461DRAFT_275708</name>
</gene>
<dbReference type="GO" id="GO:0005829">
    <property type="term" value="C:cytosol"/>
    <property type="evidence" value="ECO:0007669"/>
    <property type="project" value="TreeGrafter"/>
</dbReference>
<dbReference type="GO" id="GO:0050354">
    <property type="term" value="F:triokinase activity"/>
    <property type="evidence" value="ECO:0007669"/>
    <property type="project" value="UniProtKB-EC"/>
</dbReference>
<keyword evidence="4" id="KW-0808">Transferase</keyword>
<keyword evidence="6" id="KW-0418">Kinase</keyword>
<dbReference type="FunFam" id="3.30.1180.20:FF:000001">
    <property type="entry name" value="Dihydroxyacetone kinase 1"/>
    <property type="match status" value="1"/>
</dbReference>
<evidence type="ECO:0000256" key="9">
    <source>
        <dbReference type="ARBA" id="ARBA00047974"/>
    </source>
</evidence>
<dbReference type="GO" id="GO:0019563">
    <property type="term" value="P:glycerol catabolic process"/>
    <property type="evidence" value="ECO:0007669"/>
    <property type="project" value="TreeGrafter"/>
</dbReference>
<comment type="similarity">
    <text evidence="3">Belongs to the dihydroxyacetone kinase (DAK) family.</text>
</comment>
<dbReference type="Pfam" id="PF02733">
    <property type="entry name" value="Dak1"/>
    <property type="match status" value="1"/>
</dbReference>
<dbReference type="Gene3D" id="3.30.1180.20">
    <property type="entry name" value="Dihydroxyacetone kinase, domain 2"/>
    <property type="match status" value="1"/>
</dbReference>
<evidence type="ECO:0000313" key="15">
    <source>
        <dbReference type="Proteomes" id="UP000799439"/>
    </source>
</evidence>
<keyword evidence="8" id="KW-0067">ATP-binding</keyword>
<proteinExistence type="inferred from homology"/>
<dbReference type="EMBL" id="ML996083">
    <property type="protein sequence ID" value="KAF2154582.1"/>
    <property type="molecule type" value="Genomic_DNA"/>
</dbReference>
<evidence type="ECO:0000256" key="5">
    <source>
        <dbReference type="ARBA" id="ARBA00022741"/>
    </source>
</evidence>
<dbReference type="InterPro" id="IPR004006">
    <property type="entry name" value="DhaK_dom"/>
</dbReference>
<dbReference type="PANTHER" id="PTHR28629">
    <property type="entry name" value="TRIOKINASE/FMN CYCLASE"/>
    <property type="match status" value="1"/>
</dbReference>
<dbReference type="Gene3D" id="1.25.40.340">
    <property type="match status" value="1"/>
</dbReference>
<feature type="domain" description="DhaK" evidence="13">
    <location>
        <begin position="9"/>
        <end position="348"/>
    </location>
</feature>
<comment type="catalytic activity">
    <reaction evidence="10">
        <text>dihydroxyacetone + ATP = dihydroxyacetone phosphate + ADP + H(+)</text>
        <dbReference type="Rhea" id="RHEA:15773"/>
        <dbReference type="ChEBI" id="CHEBI:15378"/>
        <dbReference type="ChEBI" id="CHEBI:16016"/>
        <dbReference type="ChEBI" id="CHEBI:30616"/>
        <dbReference type="ChEBI" id="CHEBI:57642"/>
        <dbReference type="ChEBI" id="CHEBI:456216"/>
        <dbReference type="EC" id="2.7.1.29"/>
    </reaction>
</comment>
<sequence length="598" mass="62786">MSAKHFFADTPGVVVLSLESLVARNPHLALDHPNKVVYHKAHDPKKVVLISGGGAGHEPAWSGYVGHGMLGAAVSGEVFASPSAKQIMAAIKQVPSDAGIILCITNYTGDNLHFGLAREKTVGLGYKIGMLRMSEDVGLGREQTENTGRRGLAGNMFVLKICGAAAAQDYSFEDCMKIGHAVNDNCGTIGSSLDYCHIPGRKHHEQLGADVYSVAQGIHNEPGLKELSPIPPAEELISSLLKYLLDPSDSDRNYVSYASDPTTALLINNFGGMSNFEVEALTTITLRTLKAEWSIVPQRIFVQCFETSLNAPGWSISLLNLSGISNTTSIPVNTLTSLLDSDTTAPCWPRNGYAHSPSSTFNPSAAKASSSTSSNTGPSVPTARLSSALRTASEALLAAEPDITHWDTQVGDGDCGEATSSIARGVLSTLDSSLPTNSRSSDDSIPLYPVLDALSDAVEETGGSLAAILAIYLAGFTSALRTTVSSSATTLDTGSIASAARTALDNLQGYTRARVGGRTVMDALIPFSEGLQSGSAREAVKRAEEGARKTEGMAAKYGRASYVGSERMGEKGKVPMDPGAWAAVVFLKGLVEGWEGSG</sequence>
<evidence type="ECO:0000256" key="1">
    <source>
        <dbReference type="ARBA" id="ARBA00003264"/>
    </source>
</evidence>
<reference evidence="14" key="1">
    <citation type="journal article" date="2020" name="Stud. Mycol.">
        <title>101 Dothideomycetes genomes: a test case for predicting lifestyles and emergence of pathogens.</title>
        <authorList>
            <person name="Haridas S."/>
            <person name="Albert R."/>
            <person name="Binder M."/>
            <person name="Bloem J."/>
            <person name="Labutti K."/>
            <person name="Salamov A."/>
            <person name="Andreopoulos B."/>
            <person name="Baker S."/>
            <person name="Barry K."/>
            <person name="Bills G."/>
            <person name="Bluhm B."/>
            <person name="Cannon C."/>
            <person name="Castanera R."/>
            <person name="Culley D."/>
            <person name="Daum C."/>
            <person name="Ezra D."/>
            <person name="Gonzalez J."/>
            <person name="Henrissat B."/>
            <person name="Kuo A."/>
            <person name="Liang C."/>
            <person name="Lipzen A."/>
            <person name="Lutzoni F."/>
            <person name="Magnuson J."/>
            <person name="Mondo S."/>
            <person name="Nolan M."/>
            <person name="Ohm R."/>
            <person name="Pangilinan J."/>
            <person name="Park H.-J."/>
            <person name="Ramirez L."/>
            <person name="Alfaro M."/>
            <person name="Sun H."/>
            <person name="Tritt A."/>
            <person name="Yoshinaga Y."/>
            <person name="Zwiers L.-H."/>
            <person name="Turgeon B."/>
            <person name="Goodwin S."/>
            <person name="Spatafora J."/>
            <person name="Crous P."/>
            <person name="Grigoriev I."/>
        </authorList>
    </citation>
    <scope>NUCLEOTIDE SEQUENCE</scope>
    <source>
        <strain evidence="14">CBS 260.36</strain>
    </source>
</reference>
<comment type="catalytic activity">
    <reaction evidence="9">
        <text>D-glyceraldehyde + ATP = D-glyceraldehyde 3-phosphate + ADP + H(+)</text>
        <dbReference type="Rhea" id="RHEA:13941"/>
        <dbReference type="ChEBI" id="CHEBI:15378"/>
        <dbReference type="ChEBI" id="CHEBI:17378"/>
        <dbReference type="ChEBI" id="CHEBI:30616"/>
        <dbReference type="ChEBI" id="CHEBI:59776"/>
        <dbReference type="ChEBI" id="CHEBI:456216"/>
        <dbReference type="EC" id="2.7.1.28"/>
    </reaction>
</comment>
<dbReference type="PROSITE" id="PS51480">
    <property type="entry name" value="DHAL"/>
    <property type="match status" value="1"/>
</dbReference>
<evidence type="ECO:0000259" key="12">
    <source>
        <dbReference type="PROSITE" id="PS51480"/>
    </source>
</evidence>
<evidence type="ECO:0000256" key="8">
    <source>
        <dbReference type="ARBA" id="ARBA00022840"/>
    </source>
</evidence>
<dbReference type="InterPro" id="IPR036117">
    <property type="entry name" value="DhaL_dom_sf"/>
</dbReference>
<dbReference type="GO" id="GO:0004371">
    <property type="term" value="F:glycerone kinase activity"/>
    <property type="evidence" value="ECO:0007669"/>
    <property type="project" value="UniProtKB-EC"/>
</dbReference>
<evidence type="ECO:0000256" key="11">
    <source>
        <dbReference type="SAM" id="MobiDB-lite"/>
    </source>
</evidence>
<dbReference type="PROSITE" id="PS51481">
    <property type="entry name" value="DHAK"/>
    <property type="match status" value="1"/>
</dbReference>
<evidence type="ECO:0000256" key="3">
    <source>
        <dbReference type="ARBA" id="ARBA00008757"/>
    </source>
</evidence>